<dbReference type="Proteomes" id="UP000573963">
    <property type="component" value="Unassembled WGS sequence"/>
</dbReference>
<dbReference type="InterPro" id="IPR009660">
    <property type="entry name" value="Phage_A500_Gp15"/>
</dbReference>
<evidence type="ECO:0000313" key="2">
    <source>
        <dbReference type="Proteomes" id="UP000573963"/>
    </source>
</evidence>
<name>A0AA44DJN9_PARBF</name>
<comment type="caution">
    <text evidence="1">The sequence shown here is derived from an EMBL/GenBank/DDBJ whole genome shotgun (WGS) entry which is preliminary data.</text>
</comment>
<gene>
    <name evidence="1" type="ORF">HF875_05605</name>
</gene>
<evidence type="ECO:0008006" key="3">
    <source>
        <dbReference type="Google" id="ProtNLM"/>
    </source>
</evidence>
<dbReference type="AlphaFoldDB" id="A0AA44DJN9"/>
<evidence type="ECO:0000313" key="1">
    <source>
        <dbReference type="EMBL" id="NME08985.1"/>
    </source>
</evidence>
<reference evidence="1 2" key="1">
    <citation type="submission" date="2020-04" db="EMBL/GenBank/DDBJ databases">
        <authorList>
            <person name="Hitch T.C.A."/>
            <person name="Wylensek D."/>
            <person name="Clavel T."/>
        </authorList>
    </citation>
    <scope>NUCLEOTIDE SEQUENCE [LARGE SCALE GENOMIC DNA]</scope>
    <source>
        <strain evidence="1 2">Med78_4-601-WT-2</strain>
    </source>
</reference>
<protein>
    <recommendedName>
        <fullName evidence="3">Bacteriophage Gp15 protein</fullName>
    </recommendedName>
</protein>
<sequence length="204" mass="24335">MNILIDILPKEIMIGKKMYKINSDFRTSILFELLMYDGSISDDLKFKQALELYYPSIPPEQYFEEAIYKILWFYGCGKEDHTEGTGKTSAKVEQVYSYEYDDFYIYSAFLSQYGIDLQDIDDLHWWKFKSMFESLKEDNKICEIMKYRAIDLSKIKDKEEKSFYKNMKQLYKLPEYVDKEQKEKEDEIARILMGDGILDSNVLT</sequence>
<dbReference type="RefSeq" id="WP_168931553.1">
    <property type="nucleotide sequence ID" value="NZ_JABAFD010000002.1"/>
</dbReference>
<dbReference type="EMBL" id="JABAFD010000002">
    <property type="protein sequence ID" value="NME08985.1"/>
    <property type="molecule type" value="Genomic_DNA"/>
</dbReference>
<proteinExistence type="predicted"/>
<accession>A0AA44DJN9</accession>
<organism evidence="1 2">
    <name type="scientific">Paraclostridium bifermentans</name>
    <name type="common">Clostridium bifermentans</name>
    <dbReference type="NCBI Taxonomy" id="1490"/>
    <lineage>
        <taxon>Bacteria</taxon>
        <taxon>Bacillati</taxon>
        <taxon>Bacillota</taxon>
        <taxon>Clostridia</taxon>
        <taxon>Peptostreptococcales</taxon>
        <taxon>Peptostreptococcaceae</taxon>
        <taxon>Paraclostridium</taxon>
    </lineage>
</organism>
<dbReference type="Pfam" id="PF06854">
    <property type="entry name" value="Phage_Gp15"/>
    <property type="match status" value="1"/>
</dbReference>